<dbReference type="AlphaFoldDB" id="A0A1I0N4N2"/>
<dbReference type="OrthoDB" id="9807210at2"/>
<name>A0A1I0N4N2_9FIRM</name>
<evidence type="ECO:0000313" key="4">
    <source>
        <dbReference type="EMBL" id="SEV96033.1"/>
    </source>
</evidence>
<feature type="domain" description="Amidohydrolase-related" evidence="3">
    <location>
        <begin position="56"/>
        <end position="404"/>
    </location>
</feature>
<dbReference type="InterPro" id="IPR011059">
    <property type="entry name" value="Metal-dep_hydrolase_composite"/>
</dbReference>
<evidence type="ECO:0000256" key="2">
    <source>
        <dbReference type="SAM" id="Coils"/>
    </source>
</evidence>
<accession>A0A1I0N4N2</accession>
<reference evidence="4 5" key="1">
    <citation type="submission" date="2016-10" db="EMBL/GenBank/DDBJ databases">
        <authorList>
            <person name="de Groot N.N."/>
        </authorList>
    </citation>
    <scope>NUCLEOTIDE SEQUENCE [LARGE SCALE GENOMIC DNA]</scope>
    <source>
        <strain evidence="4 5">DSM 9179</strain>
    </source>
</reference>
<dbReference type="STRING" id="99656.SAMN05421659_102376"/>
<keyword evidence="2" id="KW-0175">Coiled coil</keyword>
<dbReference type="Pfam" id="PF01979">
    <property type="entry name" value="Amidohydro_1"/>
    <property type="match status" value="1"/>
</dbReference>
<organism evidence="4 5">
    <name type="scientific">[Clostridium] fimetarium</name>
    <dbReference type="NCBI Taxonomy" id="99656"/>
    <lineage>
        <taxon>Bacteria</taxon>
        <taxon>Bacillati</taxon>
        <taxon>Bacillota</taxon>
        <taxon>Clostridia</taxon>
        <taxon>Lachnospirales</taxon>
        <taxon>Lachnospiraceae</taxon>
    </lineage>
</organism>
<dbReference type="CDD" id="cd01298">
    <property type="entry name" value="ATZ_TRZ_like"/>
    <property type="match status" value="1"/>
</dbReference>
<evidence type="ECO:0000313" key="5">
    <source>
        <dbReference type="Proteomes" id="UP000199701"/>
    </source>
</evidence>
<dbReference type="RefSeq" id="WP_092450883.1">
    <property type="nucleotide sequence ID" value="NZ_FOJI01000002.1"/>
</dbReference>
<keyword evidence="1" id="KW-0378">Hydrolase</keyword>
<evidence type="ECO:0000259" key="3">
    <source>
        <dbReference type="Pfam" id="PF01979"/>
    </source>
</evidence>
<dbReference type="Gene3D" id="2.30.40.10">
    <property type="entry name" value="Urease, subunit C, domain 1"/>
    <property type="match status" value="1"/>
</dbReference>
<dbReference type="PANTHER" id="PTHR43794:SF11">
    <property type="entry name" value="AMIDOHYDROLASE-RELATED DOMAIN-CONTAINING PROTEIN"/>
    <property type="match status" value="1"/>
</dbReference>
<proteinExistence type="predicted"/>
<feature type="coiled-coil region" evidence="2">
    <location>
        <begin position="405"/>
        <end position="432"/>
    </location>
</feature>
<dbReference type="EMBL" id="FOJI01000002">
    <property type="protein sequence ID" value="SEV96033.1"/>
    <property type="molecule type" value="Genomic_DNA"/>
</dbReference>
<dbReference type="GO" id="GO:0016810">
    <property type="term" value="F:hydrolase activity, acting on carbon-nitrogen (but not peptide) bonds"/>
    <property type="evidence" value="ECO:0007669"/>
    <property type="project" value="InterPro"/>
</dbReference>
<dbReference type="InterPro" id="IPR050287">
    <property type="entry name" value="MTA/SAH_deaminase"/>
</dbReference>
<evidence type="ECO:0000256" key="1">
    <source>
        <dbReference type="ARBA" id="ARBA00022801"/>
    </source>
</evidence>
<keyword evidence="5" id="KW-1185">Reference proteome</keyword>
<dbReference type="PANTHER" id="PTHR43794">
    <property type="entry name" value="AMINOHYDROLASE SSNA-RELATED"/>
    <property type="match status" value="1"/>
</dbReference>
<dbReference type="InterPro" id="IPR032466">
    <property type="entry name" value="Metal_Hydrolase"/>
</dbReference>
<protein>
    <submittedName>
        <fullName evidence="4">Cytosine/adenosine deaminase</fullName>
    </submittedName>
</protein>
<dbReference type="SUPFAM" id="SSF51338">
    <property type="entry name" value="Composite domain of metallo-dependent hydrolases"/>
    <property type="match status" value="1"/>
</dbReference>
<dbReference type="Gene3D" id="3.20.20.140">
    <property type="entry name" value="Metal-dependent hydrolases"/>
    <property type="match status" value="1"/>
</dbReference>
<gene>
    <name evidence="4" type="ORF">SAMN05421659_102376</name>
</gene>
<dbReference type="SUPFAM" id="SSF51556">
    <property type="entry name" value="Metallo-dependent hydrolases"/>
    <property type="match status" value="1"/>
</dbReference>
<sequence length="439" mass="49349">MITSIINVIVITMNSENEVFPDGFIQFKNDKITLIGDRKDYVKPAECEEIDGKRGILMPGMINLHSHLGMIPFRGLQDDCVDRLRKFLLPMEKAEMSPELVYASTKYALSEMLLGGITTVMDMYYFEKETARAAQDMSIRAFLGETIIDEGACDFENPYESLEYAEEFIQQYQNHPLITPCIAPHSTTTCSEDVLCKAHELSRKYSVPLTMHISEMDYEIQYFMEKYQMSPIAYMNHLGIVDDRLVAAHCIYMNDGDFAIMKGKNASVAHCIGSNTKAAKGIAPVKDMIEHGITVGLGTDGPASGNTLDIITQFKLFADFHKNINRDRSLFPASSIVAMGTINGAKALHIDEYIGSLEAGKQADIVLLETESVNMFPIYDPYSTLVYSANSSNVSMVFVAGKCVVKDKKLKEHNLKDLREELMNQMMQRENNLFQEHLL</sequence>
<dbReference type="Proteomes" id="UP000199701">
    <property type="component" value="Unassembled WGS sequence"/>
</dbReference>
<dbReference type="InterPro" id="IPR006680">
    <property type="entry name" value="Amidohydro-rel"/>
</dbReference>